<comment type="caution">
    <text evidence="1">The sequence shown here is derived from an EMBL/GenBank/DDBJ whole genome shotgun (WGS) entry which is preliminary data.</text>
</comment>
<accession>A0A087AD89</accession>
<evidence type="ECO:0000313" key="2">
    <source>
        <dbReference type="Proteomes" id="UP000029072"/>
    </source>
</evidence>
<dbReference type="STRING" id="1437609.BCAL_0346"/>
<organism evidence="1 2">
    <name type="scientific">Bifidobacterium callitrichos DSM 23973</name>
    <dbReference type="NCBI Taxonomy" id="1437609"/>
    <lineage>
        <taxon>Bacteria</taxon>
        <taxon>Bacillati</taxon>
        <taxon>Actinomycetota</taxon>
        <taxon>Actinomycetes</taxon>
        <taxon>Bifidobacteriales</taxon>
        <taxon>Bifidobacteriaceae</taxon>
        <taxon>Bifidobacterium</taxon>
    </lineage>
</organism>
<dbReference type="AlphaFoldDB" id="A0A087AD89"/>
<sequence>MLVGLGCLVFAGVRVPRHDAGEELFGHEPADLGGGDEIGIVERRTEDAENARKIKMFEQLQPTAFLRVFDVLDVRGVREQDRLDVRPYAVFGSFHELRISMRAEQHPAIAEQRHGYIRQFGRDGKLAVAHRCGEHRIALRDQVVLDLVAHVPHRREVQVERGPVIASHIGDLLDADLFDGLLLIELPERLLDVANGLPGLFRILLGHGPAP</sequence>
<name>A0A087AD89_9BIFI</name>
<reference evidence="1 2" key="1">
    <citation type="submission" date="2014-03" db="EMBL/GenBank/DDBJ databases">
        <title>Genomics of Bifidobacteria.</title>
        <authorList>
            <person name="Ventura M."/>
            <person name="Milani C."/>
            <person name="Lugli G.A."/>
        </authorList>
    </citation>
    <scope>NUCLEOTIDE SEQUENCE [LARGE SCALE GENOMIC DNA]</scope>
    <source>
        <strain evidence="1 2">DSM 23973</strain>
    </source>
</reference>
<evidence type="ECO:0000313" key="1">
    <source>
        <dbReference type="EMBL" id="KFI56739.1"/>
    </source>
</evidence>
<protein>
    <submittedName>
        <fullName evidence="1">Uncharacterized protein</fullName>
    </submittedName>
</protein>
<proteinExistence type="predicted"/>
<dbReference type="Proteomes" id="UP000029072">
    <property type="component" value="Unassembled WGS sequence"/>
</dbReference>
<dbReference type="EMBL" id="JGYS01000001">
    <property type="protein sequence ID" value="KFI56739.1"/>
    <property type="molecule type" value="Genomic_DNA"/>
</dbReference>
<gene>
    <name evidence="1" type="ORF">BCAL_0346</name>
</gene>